<sequence>MTIEIRYAQPSDIPHAARTLTSAFESYPWTQWSIPRDSYRQRLFRLQYIYLSHAVANGLVVVSKELDAVAAILPPGCPDLKGSQQSEVANLMGNRFKDMSQVKLPKRPTDSWHFATLGVQPKQTGHGLGTALIQKCLDQVSRSSTPQIGLETSTKSNVNLYSKHGFELVHETHVKKGLVVYSMLYKNAGRYVMKK</sequence>
<evidence type="ECO:0000259" key="1">
    <source>
        <dbReference type="PROSITE" id="PS51186"/>
    </source>
</evidence>
<dbReference type="InterPro" id="IPR052523">
    <property type="entry name" value="Trichothecene_AcTrans"/>
</dbReference>
<accession>A0ABX7DFE2</accession>
<dbReference type="PANTHER" id="PTHR42791:SF1">
    <property type="entry name" value="N-ACETYLTRANSFERASE DOMAIN-CONTAINING PROTEIN"/>
    <property type="match status" value="1"/>
</dbReference>
<dbReference type="InterPro" id="IPR000182">
    <property type="entry name" value="GNAT_dom"/>
</dbReference>
<protein>
    <submittedName>
        <fullName evidence="2">GNAT family N-acetyltransferase</fullName>
    </submittedName>
</protein>
<dbReference type="PANTHER" id="PTHR42791">
    <property type="entry name" value="GNAT FAMILY ACETYLTRANSFERASE"/>
    <property type="match status" value="1"/>
</dbReference>
<dbReference type="RefSeq" id="WP_201807230.1">
    <property type="nucleotide sequence ID" value="NZ_CP068158.1"/>
</dbReference>
<dbReference type="PROSITE" id="PS51186">
    <property type="entry name" value="GNAT"/>
    <property type="match status" value="1"/>
</dbReference>
<dbReference type="CDD" id="cd04301">
    <property type="entry name" value="NAT_SF"/>
    <property type="match status" value="1"/>
</dbReference>
<proteinExistence type="predicted"/>
<keyword evidence="3" id="KW-1185">Reference proteome</keyword>
<dbReference type="GeneID" id="72410394"/>
<dbReference type="Proteomes" id="UP000595757">
    <property type="component" value="Chromosome"/>
</dbReference>
<reference evidence="2 3" key="1">
    <citation type="submission" date="2021-01" db="EMBL/GenBank/DDBJ databases">
        <title>FDA dAtabase for Regulatory Grade micrObial Sequences (FDA-ARGOS): Supporting development and validation of Infectious Disease Dx tests.</title>
        <authorList>
            <person name="Sproer C."/>
            <person name="Gronow S."/>
            <person name="Severitt S."/>
            <person name="Schroder I."/>
            <person name="Tallon L."/>
            <person name="Sadzewicz L."/>
            <person name="Zhao X."/>
            <person name="Boylan J."/>
            <person name="Ott S."/>
            <person name="Bowen H."/>
            <person name="Vavikolanu K."/>
            <person name="Mehta A."/>
            <person name="Aluvathingal J."/>
            <person name="Nadendla S."/>
            <person name="Lowell S."/>
            <person name="Myers T."/>
            <person name="Yan Y."/>
            <person name="Sichtig H."/>
        </authorList>
    </citation>
    <scope>NUCLEOTIDE SEQUENCE [LARGE SCALE GENOMIC DNA]</scope>
    <source>
        <strain evidence="2 3">FDAARGOS_1115</strain>
    </source>
</reference>
<gene>
    <name evidence="2" type="ORF">I6I72_00180</name>
</gene>
<feature type="domain" description="N-acetyltransferase" evidence="1">
    <location>
        <begin position="3"/>
        <end position="195"/>
    </location>
</feature>
<evidence type="ECO:0000313" key="2">
    <source>
        <dbReference type="EMBL" id="QQU77058.1"/>
    </source>
</evidence>
<dbReference type="Gene3D" id="3.40.630.30">
    <property type="match status" value="1"/>
</dbReference>
<dbReference type="InterPro" id="IPR016181">
    <property type="entry name" value="Acyl_CoA_acyltransferase"/>
</dbReference>
<evidence type="ECO:0000313" key="3">
    <source>
        <dbReference type="Proteomes" id="UP000595757"/>
    </source>
</evidence>
<name>A0ABX7DFE2_CORST</name>
<dbReference type="Pfam" id="PF13673">
    <property type="entry name" value="Acetyltransf_10"/>
    <property type="match status" value="1"/>
</dbReference>
<dbReference type="SUPFAM" id="SSF55729">
    <property type="entry name" value="Acyl-CoA N-acyltransferases (Nat)"/>
    <property type="match status" value="1"/>
</dbReference>
<organism evidence="2 3">
    <name type="scientific">Corynebacterium striatum</name>
    <dbReference type="NCBI Taxonomy" id="43770"/>
    <lineage>
        <taxon>Bacteria</taxon>
        <taxon>Bacillati</taxon>
        <taxon>Actinomycetota</taxon>
        <taxon>Actinomycetes</taxon>
        <taxon>Mycobacteriales</taxon>
        <taxon>Corynebacteriaceae</taxon>
        <taxon>Corynebacterium</taxon>
    </lineage>
</organism>
<dbReference type="EMBL" id="CP068158">
    <property type="protein sequence ID" value="QQU77058.1"/>
    <property type="molecule type" value="Genomic_DNA"/>
</dbReference>